<dbReference type="AlphaFoldDB" id="A0A8X6TMN5"/>
<comment type="caution">
    <text evidence="1">The sequence shown here is derived from an EMBL/GenBank/DDBJ whole genome shotgun (WGS) entry which is preliminary data.</text>
</comment>
<dbReference type="EMBL" id="BMAW01108840">
    <property type="protein sequence ID" value="GFT35824.1"/>
    <property type="molecule type" value="Genomic_DNA"/>
</dbReference>
<reference evidence="1" key="1">
    <citation type="submission" date="2020-08" db="EMBL/GenBank/DDBJ databases">
        <title>Multicomponent nature underlies the extraordinary mechanical properties of spider dragline silk.</title>
        <authorList>
            <person name="Kono N."/>
            <person name="Nakamura H."/>
            <person name="Mori M."/>
            <person name="Yoshida Y."/>
            <person name="Ohtoshi R."/>
            <person name="Malay A.D."/>
            <person name="Moran D.A.P."/>
            <person name="Tomita M."/>
            <person name="Numata K."/>
            <person name="Arakawa K."/>
        </authorList>
    </citation>
    <scope>NUCLEOTIDE SEQUENCE</scope>
</reference>
<accession>A0A8X6TMN5</accession>
<evidence type="ECO:0000313" key="1">
    <source>
        <dbReference type="EMBL" id="GFT35824.1"/>
    </source>
</evidence>
<evidence type="ECO:0000313" key="2">
    <source>
        <dbReference type="Proteomes" id="UP000887013"/>
    </source>
</evidence>
<dbReference type="Proteomes" id="UP000887013">
    <property type="component" value="Unassembled WGS sequence"/>
</dbReference>
<sequence length="69" mass="7397">MYGHSKPPTSNSVAHISANGITSLCPLYQPIAKQPSISISRHPVENSQLKTHIYSGFKSTANRNTGSTS</sequence>
<proteinExistence type="predicted"/>
<keyword evidence="2" id="KW-1185">Reference proteome</keyword>
<name>A0A8X6TMN5_NEPPI</name>
<protein>
    <submittedName>
        <fullName evidence="1">Uncharacterized protein</fullName>
    </submittedName>
</protein>
<organism evidence="1 2">
    <name type="scientific">Nephila pilipes</name>
    <name type="common">Giant wood spider</name>
    <name type="synonym">Nephila maculata</name>
    <dbReference type="NCBI Taxonomy" id="299642"/>
    <lineage>
        <taxon>Eukaryota</taxon>
        <taxon>Metazoa</taxon>
        <taxon>Ecdysozoa</taxon>
        <taxon>Arthropoda</taxon>
        <taxon>Chelicerata</taxon>
        <taxon>Arachnida</taxon>
        <taxon>Araneae</taxon>
        <taxon>Araneomorphae</taxon>
        <taxon>Entelegynae</taxon>
        <taxon>Araneoidea</taxon>
        <taxon>Nephilidae</taxon>
        <taxon>Nephila</taxon>
    </lineage>
</organism>
<gene>
    <name evidence="1" type="ORF">NPIL_81131</name>
</gene>